<evidence type="ECO:0000313" key="2">
    <source>
        <dbReference type="Proteomes" id="UP000296079"/>
    </source>
</evidence>
<sequence>MDQVSTVERPHRREYSAEFKAMVLEQVRQPGASMAGVALSHALNPNMVHRWMREDRQRQMLTALSEGHAFVPLQMNALSPVTGEVLPCKTPAAATPETIRMEIQHAGGTLVVHWPLSAAQQFAQLLRDWLR</sequence>
<dbReference type="Pfam" id="PF01527">
    <property type="entry name" value="HTH_Tnp_1"/>
    <property type="match status" value="1"/>
</dbReference>
<dbReference type="RefSeq" id="WP_041687358.1">
    <property type="nucleotide sequence ID" value="NC_008313.1"/>
</dbReference>
<dbReference type="GO" id="GO:0043565">
    <property type="term" value="F:sequence-specific DNA binding"/>
    <property type="evidence" value="ECO:0007669"/>
    <property type="project" value="InterPro"/>
</dbReference>
<dbReference type="InterPro" id="IPR002514">
    <property type="entry name" value="Transposase_8"/>
</dbReference>
<dbReference type="InterPro" id="IPR010921">
    <property type="entry name" value="Trp_repressor/repl_initiator"/>
</dbReference>
<protein>
    <submittedName>
        <fullName evidence="1">IS66 family insertion sequence element accessory protein TnpB</fullName>
    </submittedName>
</protein>
<organism evidence="1 2">
    <name type="scientific">Cupriavidus necator (strain ATCC 17699 / DSM 428 / KCTC 22496 / NCIMB 10442 / H16 / Stanier 337)</name>
    <name type="common">Ralstonia eutropha</name>
    <dbReference type="NCBI Taxonomy" id="381666"/>
    <lineage>
        <taxon>Bacteria</taxon>
        <taxon>Pseudomonadati</taxon>
        <taxon>Pseudomonadota</taxon>
        <taxon>Betaproteobacteria</taxon>
        <taxon>Burkholderiales</taxon>
        <taxon>Burkholderiaceae</taxon>
        <taxon>Cupriavidus</taxon>
    </lineage>
</organism>
<gene>
    <name evidence="1" type="ORF">E6A55_09165</name>
</gene>
<dbReference type="EMBL" id="CP039287">
    <property type="protein sequence ID" value="QCC02639.1"/>
    <property type="molecule type" value="Genomic_DNA"/>
</dbReference>
<dbReference type="AlphaFoldDB" id="A0AAE5ZH26"/>
<accession>A0AAE5ZH26</accession>
<name>A0AAE5ZH26_CUPNH</name>
<dbReference type="GO" id="GO:0006313">
    <property type="term" value="P:DNA transposition"/>
    <property type="evidence" value="ECO:0007669"/>
    <property type="project" value="InterPro"/>
</dbReference>
<dbReference type="GO" id="GO:0004803">
    <property type="term" value="F:transposase activity"/>
    <property type="evidence" value="ECO:0007669"/>
    <property type="project" value="InterPro"/>
</dbReference>
<dbReference type="SUPFAM" id="SSF48295">
    <property type="entry name" value="TrpR-like"/>
    <property type="match status" value="1"/>
</dbReference>
<proteinExistence type="predicted"/>
<dbReference type="NCBIfam" id="NF047595">
    <property type="entry name" value="IS66_ISRel24_TnpA"/>
    <property type="match status" value="1"/>
</dbReference>
<reference evidence="1 2" key="1">
    <citation type="submission" date="2019-04" db="EMBL/GenBank/DDBJ databases">
        <title>Long-read de novo sequencing of Cupriavidus necator H16.</title>
        <authorList>
            <person name="Little G.T."/>
            <person name="Ehsaan M."/>
            <person name="Arenas-Lopez C."/>
            <person name="Jawed K."/>
            <person name="Winzer K."/>
            <person name="Kovacs K."/>
            <person name="Malys N."/>
            <person name="Minton N.P."/>
        </authorList>
    </citation>
    <scope>NUCLEOTIDE SEQUENCE [LARGE SCALE GENOMIC DNA]</scope>
    <source>
        <strain evidence="1 2">H16</strain>
    </source>
</reference>
<dbReference type="Proteomes" id="UP000296079">
    <property type="component" value="Chromosome 1"/>
</dbReference>
<evidence type="ECO:0000313" key="1">
    <source>
        <dbReference type="EMBL" id="QCC02639.1"/>
    </source>
</evidence>